<evidence type="ECO:0000256" key="8">
    <source>
        <dbReference type="ARBA" id="ARBA00022729"/>
    </source>
</evidence>
<evidence type="ECO:0000256" key="13">
    <source>
        <dbReference type="ARBA" id="ARBA00057299"/>
    </source>
</evidence>
<keyword evidence="16" id="KW-1133">Transmembrane helix</keyword>
<dbReference type="PRINTS" id="PR00765">
    <property type="entry name" value="CRBOXYPTASEA"/>
</dbReference>
<dbReference type="PANTHER" id="PTHR11705">
    <property type="entry name" value="PROTEASE FAMILY M14 CARBOXYPEPTIDASE A,B"/>
    <property type="match status" value="1"/>
</dbReference>
<keyword evidence="6" id="KW-0645">Protease</keyword>
<keyword evidence="16" id="KW-0472">Membrane</keyword>
<evidence type="ECO:0000256" key="15">
    <source>
        <dbReference type="SAM" id="Coils"/>
    </source>
</evidence>
<evidence type="ECO:0000256" key="3">
    <source>
        <dbReference type="ARBA" id="ARBA00005988"/>
    </source>
</evidence>
<organism evidence="18 19">
    <name type="scientific">Brenthis ino</name>
    <name type="common">lesser marbled fritillary</name>
    <dbReference type="NCBI Taxonomy" id="405034"/>
    <lineage>
        <taxon>Eukaryota</taxon>
        <taxon>Metazoa</taxon>
        <taxon>Ecdysozoa</taxon>
        <taxon>Arthropoda</taxon>
        <taxon>Hexapoda</taxon>
        <taxon>Insecta</taxon>
        <taxon>Pterygota</taxon>
        <taxon>Neoptera</taxon>
        <taxon>Endopterygota</taxon>
        <taxon>Lepidoptera</taxon>
        <taxon>Glossata</taxon>
        <taxon>Ditrysia</taxon>
        <taxon>Papilionoidea</taxon>
        <taxon>Nymphalidae</taxon>
        <taxon>Heliconiinae</taxon>
        <taxon>Argynnini</taxon>
        <taxon>Brenthis</taxon>
    </lineage>
</organism>
<dbReference type="OrthoDB" id="3626597at2759"/>
<evidence type="ECO:0000256" key="10">
    <source>
        <dbReference type="ARBA" id="ARBA00022833"/>
    </source>
</evidence>
<evidence type="ECO:0000256" key="1">
    <source>
        <dbReference type="ARBA" id="ARBA00001947"/>
    </source>
</evidence>
<dbReference type="InterPro" id="IPR003146">
    <property type="entry name" value="M14A_act_pep"/>
</dbReference>
<evidence type="ECO:0000313" key="19">
    <source>
        <dbReference type="Proteomes" id="UP000838878"/>
    </source>
</evidence>
<dbReference type="Pfam" id="PF02244">
    <property type="entry name" value="Propep_M14"/>
    <property type="match status" value="1"/>
</dbReference>
<dbReference type="PROSITE" id="PS00132">
    <property type="entry name" value="CARBOXYPEPT_ZN_1"/>
    <property type="match status" value="1"/>
</dbReference>
<feature type="non-terminal residue" evidence="18">
    <location>
        <position position="381"/>
    </location>
</feature>
<keyword evidence="15" id="KW-0175">Coiled coil</keyword>
<keyword evidence="12" id="KW-1015">Disulfide bond</keyword>
<keyword evidence="11" id="KW-0482">Metalloprotease</keyword>
<dbReference type="GO" id="GO:0005615">
    <property type="term" value="C:extracellular space"/>
    <property type="evidence" value="ECO:0007669"/>
    <property type="project" value="TreeGrafter"/>
</dbReference>
<dbReference type="FunFam" id="3.40.630.10:FF:000040">
    <property type="entry name" value="zinc carboxypeptidase"/>
    <property type="match status" value="1"/>
</dbReference>
<keyword evidence="10" id="KW-0862">Zinc</keyword>
<dbReference type="Gene3D" id="3.40.630.10">
    <property type="entry name" value="Zn peptidases"/>
    <property type="match status" value="1"/>
</dbReference>
<comment type="cofactor">
    <cofactor evidence="1">
        <name>Zn(2+)</name>
        <dbReference type="ChEBI" id="CHEBI:29105"/>
    </cofactor>
</comment>
<evidence type="ECO:0000256" key="9">
    <source>
        <dbReference type="ARBA" id="ARBA00022801"/>
    </source>
</evidence>
<dbReference type="InterPro" id="IPR057247">
    <property type="entry name" value="CARBOXYPEPT_ZN_2"/>
</dbReference>
<evidence type="ECO:0000256" key="7">
    <source>
        <dbReference type="ARBA" id="ARBA00022723"/>
    </source>
</evidence>
<dbReference type="InterPro" id="IPR000834">
    <property type="entry name" value="Peptidase_M14"/>
</dbReference>
<dbReference type="SMART" id="SM00631">
    <property type="entry name" value="Zn_pept"/>
    <property type="match status" value="1"/>
</dbReference>
<accession>A0A8J9YDP0</accession>
<dbReference type="PROSITE" id="PS52035">
    <property type="entry name" value="PEPTIDASE_M14"/>
    <property type="match status" value="1"/>
</dbReference>
<dbReference type="InterPro" id="IPR057246">
    <property type="entry name" value="CARBOXYPEPT_ZN_1"/>
</dbReference>
<dbReference type="AlphaFoldDB" id="A0A8J9YDP0"/>
<evidence type="ECO:0000256" key="2">
    <source>
        <dbReference type="ARBA" id="ARBA00004613"/>
    </source>
</evidence>
<dbReference type="EMBL" id="OV170227">
    <property type="protein sequence ID" value="CAH0728589.1"/>
    <property type="molecule type" value="Genomic_DNA"/>
</dbReference>
<dbReference type="Proteomes" id="UP000838878">
    <property type="component" value="Chromosome 7"/>
</dbReference>
<evidence type="ECO:0000256" key="5">
    <source>
        <dbReference type="ARBA" id="ARBA00022645"/>
    </source>
</evidence>
<gene>
    <name evidence="18" type="ORF">BINO364_LOCUS13791</name>
</gene>
<evidence type="ECO:0000259" key="17">
    <source>
        <dbReference type="PROSITE" id="PS52035"/>
    </source>
</evidence>
<evidence type="ECO:0000256" key="16">
    <source>
        <dbReference type="SAM" id="Phobius"/>
    </source>
</evidence>
<keyword evidence="8" id="KW-0732">Signal</keyword>
<evidence type="ECO:0000256" key="11">
    <source>
        <dbReference type="ARBA" id="ARBA00023049"/>
    </source>
</evidence>
<evidence type="ECO:0000313" key="18">
    <source>
        <dbReference type="EMBL" id="CAH0728589.1"/>
    </source>
</evidence>
<reference evidence="18" key="1">
    <citation type="submission" date="2021-12" db="EMBL/GenBank/DDBJ databases">
        <authorList>
            <person name="Martin H S."/>
        </authorList>
    </citation>
    <scope>NUCLEOTIDE SEQUENCE</scope>
</reference>
<dbReference type="PROSITE" id="PS00133">
    <property type="entry name" value="CARBOXYPEPT_ZN_2"/>
    <property type="match status" value="1"/>
</dbReference>
<dbReference type="Pfam" id="PF00246">
    <property type="entry name" value="Peptidase_M14"/>
    <property type="match status" value="1"/>
</dbReference>
<name>A0A8J9YDP0_9NEOP</name>
<keyword evidence="9" id="KW-0378">Hydrolase</keyword>
<keyword evidence="5" id="KW-0121">Carboxypeptidase</keyword>
<evidence type="ECO:0000256" key="4">
    <source>
        <dbReference type="ARBA" id="ARBA00022525"/>
    </source>
</evidence>
<sequence>MDFGMILSSPQDKDDLENILKKHEIKYEIKMNNIQEAIDKETVYRNTRNTNNLTNMQWNVYYKLDQIYSWLDHLVETHQNVASIIIGGHSYEGRDIKGIRISHGAGKKAIFIEGGIHSREWISPSASCYVINELLHSTNSDIRAAAREFDWYIFPVTNPDGYVWSHEANRFWRKNRRPVNNHFGIDLNRNWNNNWLVVGSSVNPASDTYAGLGPFSEPETLSLSRYIRSMSDKIELYLSIHSFSQLLLLPFGNSTAPYANYHDALNIGRRAMGALSVRYGTQYAVGNIAEAIYQASGGSIDWVKEHLQVPLVYCYELRDRGENGFVLPVDQILPNNQEFMDSVIELIYQAKRFGYMNNNANGVNAPILIIVVIAIGALFRN</sequence>
<dbReference type="GO" id="GO:0006508">
    <property type="term" value="P:proteolysis"/>
    <property type="evidence" value="ECO:0007669"/>
    <property type="project" value="UniProtKB-KW"/>
</dbReference>
<dbReference type="PANTHER" id="PTHR11705:SF153">
    <property type="entry name" value="ZINC CARBOXYPEPTIDASE A 1-LIKE PROTEIN"/>
    <property type="match status" value="1"/>
</dbReference>
<evidence type="ECO:0000256" key="6">
    <source>
        <dbReference type="ARBA" id="ARBA00022670"/>
    </source>
</evidence>
<evidence type="ECO:0000256" key="12">
    <source>
        <dbReference type="ARBA" id="ARBA00023157"/>
    </source>
</evidence>
<proteinExistence type="inferred from homology"/>
<dbReference type="GO" id="GO:0004181">
    <property type="term" value="F:metallocarboxypeptidase activity"/>
    <property type="evidence" value="ECO:0007669"/>
    <property type="project" value="InterPro"/>
</dbReference>
<comment type="subcellular location">
    <subcellularLocation>
        <location evidence="2">Secreted</location>
    </subcellularLocation>
</comment>
<dbReference type="Gene3D" id="3.30.70.340">
    <property type="entry name" value="Metallocarboxypeptidase-like"/>
    <property type="match status" value="1"/>
</dbReference>
<dbReference type="CDD" id="cd03860">
    <property type="entry name" value="M14_CP_A-B_like"/>
    <property type="match status" value="1"/>
</dbReference>
<feature type="active site" description="Proton donor/acceptor" evidence="14">
    <location>
        <position position="316"/>
    </location>
</feature>
<dbReference type="SUPFAM" id="SSF53187">
    <property type="entry name" value="Zn-dependent exopeptidases"/>
    <property type="match status" value="1"/>
</dbReference>
<dbReference type="GO" id="GO:0008270">
    <property type="term" value="F:zinc ion binding"/>
    <property type="evidence" value="ECO:0007669"/>
    <property type="project" value="InterPro"/>
</dbReference>
<evidence type="ECO:0000256" key="14">
    <source>
        <dbReference type="PROSITE-ProRule" id="PRU01379"/>
    </source>
</evidence>
<feature type="coiled-coil region" evidence="15">
    <location>
        <begin position="13"/>
        <end position="40"/>
    </location>
</feature>
<feature type="domain" description="Peptidase M14" evidence="17">
    <location>
        <begin position="60"/>
        <end position="350"/>
    </location>
</feature>
<feature type="transmembrane region" description="Helical" evidence="16">
    <location>
        <begin position="362"/>
        <end position="379"/>
    </location>
</feature>
<dbReference type="SUPFAM" id="SSF54897">
    <property type="entry name" value="Protease propeptides/inhibitors"/>
    <property type="match status" value="1"/>
</dbReference>
<comment type="similarity">
    <text evidence="3 14">Belongs to the peptidase M14 family.</text>
</comment>
<keyword evidence="16" id="KW-0812">Transmembrane</keyword>
<dbReference type="InterPro" id="IPR036990">
    <property type="entry name" value="M14A-like_propep"/>
</dbReference>
<keyword evidence="19" id="KW-1185">Reference proteome</keyword>
<keyword evidence="7" id="KW-0479">Metal-binding</keyword>
<keyword evidence="4" id="KW-0964">Secreted</keyword>
<comment type="function">
    <text evidence="13">Involved in the digestion of the blood meal.</text>
</comment>
<protein>
    <recommendedName>
        <fullName evidence="17">Peptidase M14 domain-containing protein</fullName>
    </recommendedName>
</protein>